<reference evidence="11 12" key="1">
    <citation type="submission" date="2012-09" db="EMBL/GenBank/DDBJ databases">
        <title>Genome Sequence of Bacillus sp. DW5-4.</title>
        <authorList>
            <person name="Lai Q."/>
            <person name="Liu Y."/>
            <person name="Shao Z."/>
        </authorList>
    </citation>
    <scope>NUCLEOTIDE SEQUENCE [LARGE SCALE GENOMIC DNA]</scope>
    <source>
        <strain evidence="11 12">DW5-4</strain>
    </source>
</reference>
<dbReference type="Gene3D" id="3.10.580.10">
    <property type="entry name" value="CBS-domain"/>
    <property type="match status" value="1"/>
</dbReference>
<dbReference type="SUPFAM" id="SSF158791">
    <property type="entry name" value="MgtE N-terminal domain-like"/>
    <property type="match status" value="1"/>
</dbReference>
<dbReference type="GO" id="GO:0046872">
    <property type="term" value="F:metal ion binding"/>
    <property type="evidence" value="ECO:0007669"/>
    <property type="project" value="UniProtKB-KW"/>
</dbReference>
<keyword evidence="5 9" id="KW-0460">Magnesium</keyword>
<dbReference type="AlphaFoldDB" id="A0A081LA39"/>
<evidence type="ECO:0000259" key="10">
    <source>
        <dbReference type="PROSITE" id="PS51371"/>
    </source>
</evidence>
<feature type="domain" description="CBS" evidence="10">
    <location>
        <begin position="204"/>
        <end position="260"/>
    </location>
</feature>
<dbReference type="SMART" id="SM00116">
    <property type="entry name" value="CBS"/>
    <property type="match status" value="2"/>
</dbReference>
<organism evidence="11 12">
    <name type="scientific">Bacillus zhangzhouensis</name>
    <dbReference type="NCBI Taxonomy" id="1178540"/>
    <lineage>
        <taxon>Bacteria</taxon>
        <taxon>Bacillati</taxon>
        <taxon>Bacillota</taxon>
        <taxon>Bacilli</taxon>
        <taxon>Bacillales</taxon>
        <taxon>Bacillaceae</taxon>
        <taxon>Bacillus</taxon>
    </lineage>
</organism>
<comment type="function">
    <text evidence="9">Acts as a magnesium transporter.</text>
</comment>
<evidence type="ECO:0000256" key="1">
    <source>
        <dbReference type="ARBA" id="ARBA00004141"/>
    </source>
</evidence>
<gene>
    <name evidence="11" type="ORF">BA70_03630</name>
</gene>
<evidence type="ECO:0000256" key="6">
    <source>
        <dbReference type="ARBA" id="ARBA00022989"/>
    </source>
</evidence>
<dbReference type="InterPro" id="IPR036739">
    <property type="entry name" value="SLC41_membr_dom_sf"/>
</dbReference>
<dbReference type="SMART" id="SM00924">
    <property type="entry name" value="MgtE_N"/>
    <property type="match status" value="1"/>
</dbReference>
<dbReference type="EMBL" id="JOTP01000012">
    <property type="protein sequence ID" value="KEP26115.1"/>
    <property type="molecule type" value="Genomic_DNA"/>
</dbReference>
<feature type="domain" description="CBS" evidence="10">
    <location>
        <begin position="140"/>
        <end position="203"/>
    </location>
</feature>
<comment type="caution">
    <text evidence="11">The sequence shown here is derived from an EMBL/GenBank/DDBJ whole genome shotgun (WGS) entry which is preliminary data.</text>
</comment>
<comment type="similarity">
    <text evidence="2 9">Belongs to the SLC41A transporter family.</text>
</comment>
<sequence length="452" mass="51130">MIQNITYDELILRIIILLRDGKRKEFKNIMEELQPYDMAYLFKELPEKHRGRFLSFLTVDDVTEMMGELEREYQEIVLEKVGKDKATFVTNKMDNDDLANLFDEMDDELKDQLLSNMEAEESKAVQLLMNYPAETAGRIMTNRYVWIPQHYTVQDAVVKLKSFAEIAESINYLYVINDQKQLVGVLSYRDLILGEPDEKVQDLMFTRVIAVGAFQDQEEIAKLIERYDFLAIPVVEENNVLVGIVTVDDIIDVVIQEAGEDYEKFAASGKDITFETPSFVAAYRRLPWLILLLFIGLISGSILNYFEDTLQQVVALAFFMPMIAGMTGNTGTQSLAVVIRGLSKEELTKKTIMRLIFRELRTSIYIGIVCSIIITVVAMVWQGNMILGFVVGSSLLATLIIGTMAGTIVPIILHRLNVDPAIASGPLITTLNDILSLLIYFGIATAFLHTLM</sequence>
<dbReference type="SUPFAM" id="SSF54631">
    <property type="entry name" value="CBS-domain pair"/>
    <property type="match status" value="1"/>
</dbReference>
<evidence type="ECO:0000256" key="2">
    <source>
        <dbReference type="ARBA" id="ARBA00009749"/>
    </source>
</evidence>
<evidence type="ECO:0000256" key="3">
    <source>
        <dbReference type="ARBA" id="ARBA00022448"/>
    </source>
</evidence>
<dbReference type="InterPro" id="IPR038076">
    <property type="entry name" value="MgtE_N_sf"/>
</dbReference>
<dbReference type="Gene3D" id="1.10.357.20">
    <property type="entry name" value="SLC41 divalent cation transporters, integral membrane domain"/>
    <property type="match status" value="1"/>
</dbReference>
<evidence type="ECO:0000256" key="5">
    <source>
        <dbReference type="ARBA" id="ARBA00022842"/>
    </source>
</evidence>
<dbReference type="Gene3D" id="1.25.60.10">
    <property type="entry name" value="MgtE N-terminal domain-like"/>
    <property type="match status" value="1"/>
</dbReference>
<evidence type="ECO:0000256" key="7">
    <source>
        <dbReference type="ARBA" id="ARBA00023136"/>
    </source>
</evidence>
<dbReference type="RefSeq" id="WP_034322174.1">
    <property type="nucleotide sequence ID" value="NZ_JBCMYH010000020.1"/>
</dbReference>
<feature type="transmembrane region" description="Helical" evidence="9">
    <location>
        <begin position="434"/>
        <end position="451"/>
    </location>
</feature>
<dbReference type="Pfam" id="PF03448">
    <property type="entry name" value="MgtE_N"/>
    <property type="match status" value="1"/>
</dbReference>
<proteinExistence type="inferred from homology"/>
<dbReference type="Pfam" id="PF00571">
    <property type="entry name" value="CBS"/>
    <property type="match status" value="2"/>
</dbReference>
<feature type="transmembrane region" description="Helical" evidence="9">
    <location>
        <begin position="387"/>
        <end position="413"/>
    </location>
</feature>
<dbReference type="GO" id="GO:0005886">
    <property type="term" value="C:plasma membrane"/>
    <property type="evidence" value="ECO:0007669"/>
    <property type="project" value="UniProtKB-SubCell"/>
</dbReference>
<dbReference type="InterPro" id="IPR000644">
    <property type="entry name" value="CBS_dom"/>
</dbReference>
<keyword evidence="8" id="KW-0129">CBS domain</keyword>
<keyword evidence="7 9" id="KW-0472">Membrane</keyword>
<accession>A0A081LA39</accession>
<evidence type="ECO:0000313" key="11">
    <source>
        <dbReference type="EMBL" id="KEP26115.1"/>
    </source>
</evidence>
<dbReference type="NCBIfam" id="TIGR00400">
    <property type="entry name" value="mgtE"/>
    <property type="match status" value="1"/>
</dbReference>
<keyword evidence="9" id="KW-0479">Metal-binding</keyword>
<keyword evidence="12" id="KW-1185">Reference proteome</keyword>
<keyword evidence="3 9" id="KW-0813">Transport</keyword>
<dbReference type="Pfam" id="PF01769">
    <property type="entry name" value="MgtE"/>
    <property type="match status" value="1"/>
</dbReference>
<feature type="transmembrane region" description="Helical" evidence="9">
    <location>
        <begin position="363"/>
        <end position="381"/>
    </location>
</feature>
<comment type="subunit">
    <text evidence="9">Homodimer.</text>
</comment>
<dbReference type="PANTHER" id="PTHR43773:SF1">
    <property type="entry name" value="MAGNESIUM TRANSPORTER MGTE"/>
    <property type="match status" value="1"/>
</dbReference>
<dbReference type="InterPro" id="IPR046342">
    <property type="entry name" value="CBS_dom_sf"/>
</dbReference>
<name>A0A081LA39_9BACI</name>
<dbReference type="SUPFAM" id="SSF161093">
    <property type="entry name" value="MgtE membrane domain-like"/>
    <property type="match status" value="1"/>
</dbReference>
<comment type="subcellular location">
    <subcellularLocation>
        <location evidence="9">Cell membrane</location>
        <topology evidence="9">Multi-pass membrane protein</topology>
    </subcellularLocation>
    <subcellularLocation>
        <location evidence="1">Membrane</location>
        <topology evidence="1">Multi-pass membrane protein</topology>
    </subcellularLocation>
</comment>
<dbReference type="GO" id="GO:0015095">
    <property type="term" value="F:magnesium ion transmembrane transporter activity"/>
    <property type="evidence" value="ECO:0007669"/>
    <property type="project" value="UniProtKB-UniRule"/>
</dbReference>
<evidence type="ECO:0000256" key="4">
    <source>
        <dbReference type="ARBA" id="ARBA00022692"/>
    </source>
</evidence>
<dbReference type="CDD" id="cd04606">
    <property type="entry name" value="CBS_pair_Mg_transporter"/>
    <property type="match status" value="1"/>
</dbReference>
<dbReference type="eggNOG" id="COG2239">
    <property type="taxonomic scope" value="Bacteria"/>
</dbReference>
<keyword evidence="6 9" id="KW-1133">Transmembrane helix</keyword>
<feature type="transmembrane region" description="Helical" evidence="9">
    <location>
        <begin position="318"/>
        <end position="342"/>
    </location>
</feature>
<dbReference type="InterPro" id="IPR006669">
    <property type="entry name" value="MgtE_transporter"/>
</dbReference>
<protein>
    <recommendedName>
        <fullName evidence="9">Magnesium transporter MgtE</fullName>
    </recommendedName>
</protein>
<dbReference type="PROSITE" id="PS51371">
    <property type="entry name" value="CBS"/>
    <property type="match status" value="2"/>
</dbReference>
<evidence type="ECO:0000256" key="9">
    <source>
        <dbReference type="RuleBase" id="RU362011"/>
    </source>
</evidence>
<evidence type="ECO:0000256" key="8">
    <source>
        <dbReference type="PROSITE-ProRule" id="PRU00703"/>
    </source>
</evidence>
<dbReference type="InterPro" id="IPR006668">
    <property type="entry name" value="Mg_transptr_MgtE_intracell_dom"/>
</dbReference>
<dbReference type="Proteomes" id="UP000028091">
    <property type="component" value="Unassembled WGS sequence"/>
</dbReference>
<feature type="transmembrane region" description="Helical" evidence="9">
    <location>
        <begin position="286"/>
        <end position="306"/>
    </location>
</feature>
<dbReference type="OrthoDB" id="9790355at2"/>
<keyword evidence="4 9" id="KW-0812">Transmembrane</keyword>
<evidence type="ECO:0000313" key="12">
    <source>
        <dbReference type="Proteomes" id="UP000028091"/>
    </source>
</evidence>
<dbReference type="InterPro" id="IPR006667">
    <property type="entry name" value="SLC41_membr_dom"/>
</dbReference>
<keyword evidence="9" id="KW-1003">Cell membrane</keyword>
<dbReference type="PANTHER" id="PTHR43773">
    <property type="entry name" value="MAGNESIUM TRANSPORTER MGTE"/>
    <property type="match status" value="1"/>
</dbReference>